<organism evidence="1 2">
    <name type="scientific">Gulo gulo</name>
    <name type="common">Wolverine</name>
    <name type="synonym">Gluton</name>
    <dbReference type="NCBI Taxonomy" id="48420"/>
    <lineage>
        <taxon>Eukaryota</taxon>
        <taxon>Metazoa</taxon>
        <taxon>Chordata</taxon>
        <taxon>Craniata</taxon>
        <taxon>Vertebrata</taxon>
        <taxon>Euteleostomi</taxon>
        <taxon>Mammalia</taxon>
        <taxon>Eutheria</taxon>
        <taxon>Laurasiatheria</taxon>
        <taxon>Carnivora</taxon>
        <taxon>Caniformia</taxon>
        <taxon>Musteloidea</taxon>
        <taxon>Mustelidae</taxon>
        <taxon>Guloninae</taxon>
        <taxon>Gulo</taxon>
    </lineage>
</organism>
<protein>
    <submittedName>
        <fullName evidence="1">Uncharacterized protein</fullName>
    </submittedName>
</protein>
<dbReference type="Proteomes" id="UP000269945">
    <property type="component" value="Unassembled WGS sequence"/>
</dbReference>
<evidence type="ECO:0000313" key="2">
    <source>
        <dbReference type="Proteomes" id="UP000269945"/>
    </source>
</evidence>
<keyword evidence="2" id="KW-1185">Reference proteome</keyword>
<sequence>MRPRGEVTWDPSGKCTLIPLPAVGATGSTTDLSNGFLFFAGYPHEPRFLQSLLHPSALQRTEKHYNRSRRTWEVLLLFSYCIRILKTEIKPYKIFGVTQVSFFFFFF</sequence>
<dbReference type="EMBL" id="CYRY02001814">
    <property type="protein sequence ID" value="VCW66456.1"/>
    <property type="molecule type" value="Genomic_DNA"/>
</dbReference>
<reference evidence="1 2" key="1">
    <citation type="submission" date="2018-10" db="EMBL/GenBank/DDBJ databases">
        <authorList>
            <person name="Ekblom R."/>
            <person name="Jareborg N."/>
        </authorList>
    </citation>
    <scope>NUCLEOTIDE SEQUENCE [LARGE SCALE GENOMIC DNA]</scope>
    <source>
        <tissue evidence="1">Muscle</tissue>
    </source>
</reference>
<dbReference type="AlphaFoldDB" id="A0A9X9LF30"/>
<comment type="caution">
    <text evidence="1">The sequence shown here is derived from an EMBL/GenBank/DDBJ whole genome shotgun (WGS) entry which is preliminary data.</text>
</comment>
<name>A0A9X9LF30_GULGU</name>
<evidence type="ECO:0000313" key="1">
    <source>
        <dbReference type="EMBL" id="VCW66456.1"/>
    </source>
</evidence>
<proteinExistence type="predicted"/>
<gene>
    <name evidence="1" type="ORF">BN2614_LOCUS3</name>
</gene>
<accession>A0A9X9LF30</accession>